<keyword evidence="11" id="KW-0472">Membrane</keyword>
<dbReference type="Pfam" id="PF01129">
    <property type="entry name" value="ART"/>
    <property type="match status" value="1"/>
</dbReference>
<dbReference type="PANTHER" id="PTHR10339:SF27">
    <property type="entry name" value="NAD(P)(+)--ARGININE ADP-RIBOSYLTRANSFERASE"/>
    <property type="match status" value="1"/>
</dbReference>
<evidence type="ECO:0000256" key="5">
    <source>
        <dbReference type="ARBA" id="ARBA00022729"/>
    </source>
</evidence>
<keyword evidence="11" id="KW-1133">Transmembrane helix</keyword>
<dbReference type="FunFam" id="3.90.176.10:FF:000001">
    <property type="entry name" value="NAD(P)(+)--arginine ADP-ribosyltransferase"/>
    <property type="match status" value="1"/>
</dbReference>
<feature type="transmembrane region" description="Helical" evidence="11">
    <location>
        <begin position="265"/>
        <end position="288"/>
    </location>
</feature>
<proteinExistence type="inferred from homology"/>
<dbReference type="Gene3D" id="3.90.176.10">
    <property type="entry name" value="Toxin ADP-ribosyltransferase, Chain A, domain 1"/>
    <property type="match status" value="1"/>
</dbReference>
<feature type="signal peptide" evidence="12">
    <location>
        <begin position="1"/>
        <end position="15"/>
    </location>
</feature>
<dbReference type="InterPro" id="IPR050999">
    <property type="entry name" value="ADP-ribosyltransferase_ARG"/>
</dbReference>
<feature type="chain" id="PRO_5043475306" description="NAD(P)(+)--arginine ADP-ribosyltransferase" evidence="12">
    <location>
        <begin position="16"/>
        <end position="305"/>
    </location>
</feature>
<evidence type="ECO:0000256" key="10">
    <source>
        <dbReference type="RuleBase" id="RU361228"/>
    </source>
</evidence>
<organism evidence="13 14">
    <name type="scientific">Culter alburnus</name>
    <name type="common">Topmouth culter</name>
    <dbReference type="NCBI Taxonomy" id="194366"/>
    <lineage>
        <taxon>Eukaryota</taxon>
        <taxon>Metazoa</taxon>
        <taxon>Chordata</taxon>
        <taxon>Craniata</taxon>
        <taxon>Vertebrata</taxon>
        <taxon>Euteleostomi</taxon>
        <taxon>Actinopterygii</taxon>
        <taxon>Neopterygii</taxon>
        <taxon>Teleostei</taxon>
        <taxon>Ostariophysi</taxon>
        <taxon>Cypriniformes</taxon>
        <taxon>Xenocyprididae</taxon>
        <taxon>Xenocypridinae</taxon>
        <taxon>Culter</taxon>
    </lineage>
</organism>
<evidence type="ECO:0000256" key="9">
    <source>
        <dbReference type="ARBA" id="ARBA00047597"/>
    </source>
</evidence>
<dbReference type="EC" id="2.4.2.31" evidence="10"/>
<dbReference type="InterPro" id="IPR000768">
    <property type="entry name" value="ART"/>
</dbReference>
<evidence type="ECO:0000256" key="7">
    <source>
        <dbReference type="ARBA" id="ARBA00023027"/>
    </source>
</evidence>
<comment type="caution">
    <text evidence="13">The sequence shown here is derived from an EMBL/GenBank/DDBJ whole genome shotgun (WGS) entry which is preliminary data.</text>
</comment>
<keyword evidence="8" id="KW-1015">Disulfide bond</keyword>
<keyword evidence="4" id="KW-0548">Nucleotidyltransferase</keyword>
<keyword evidence="2 10" id="KW-0328">Glycosyltransferase</keyword>
<dbReference type="PRINTS" id="PR00970">
    <property type="entry name" value="RIBTRNSFRASE"/>
</dbReference>
<evidence type="ECO:0000256" key="12">
    <source>
        <dbReference type="SAM" id="SignalP"/>
    </source>
</evidence>
<keyword evidence="7 10" id="KW-0520">NAD</keyword>
<keyword evidence="3 10" id="KW-0808">Transferase</keyword>
<dbReference type="GO" id="GO:0106274">
    <property type="term" value="F:NAD+-protein-arginine ADP-ribosyltransferase activity"/>
    <property type="evidence" value="ECO:0007669"/>
    <property type="project" value="UniProtKB-EC"/>
</dbReference>
<keyword evidence="5 12" id="KW-0732">Signal</keyword>
<evidence type="ECO:0000313" key="14">
    <source>
        <dbReference type="Proteomes" id="UP001479290"/>
    </source>
</evidence>
<evidence type="ECO:0000256" key="11">
    <source>
        <dbReference type="SAM" id="Phobius"/>
    </source>
</evidence>
<evidence type="ECO:0000256" key="8">
    <source>
        <dbReference type="ARBA" id="ARBA00023157"/>
    </source>
</evidence>
<sequence>MLLITEALLIFAALGQDHRGSAGQIFPLNMAPNSVDDQYKGCIENMKHLVETKLLEKEKSQSEHEFAKLWEEGVHEAKTPEDNLSKNHSVAVYVYTHSSPLYEFFNNDVRSQKQKYKDKTFKWYSLHFLLTDAIQILKKTQNRCYFTYRGTTEEFDKNVLNKEVRFGSFTSSSLYQSVAQGFGTKSCFQIYTCEGADVSHYSTFLSEKEVLIPPYERFKVIAVNTRKGQKDLWCDTVFTLNSTGTRSDLNCAVASMDISTNTPSINFIIGFSVIITIIIICYVMYILIKKCYGLDTVIPYQAFNY</sequence>
<dbReference type="PANTHER" id="PTHR10339">
    <property type="entry name" value="ADP-RIBOSYLTRANSFERASE"/>
    <property type="match status" value="1"/>
</dbReference>
<keyword evidence="14" id="KW-1185">Reference proteome</keyword>
<dbReference type="PROSITE" id="PS51996">
    <property type="entry name" value="TR_MART"/>
    <property type="match status" value="1"/>
</dbReference>
<keyword evidence="6 10" id="KW-0521">NADP</keyword>
<evidence type="ECO:0000256" key="6">
    <source>
        <dbReference type="ARBA" id="ARBA00022857"/>
    </source>
</evidence>
<name>A0AAW2AZ62_CULAL</name>
<dbReference type="GO" id="GO:0003950">
    <property type="term" value="F:NAD+ poly-ADP-ribosyltransferase activity"/>
    <property type="evidence" value="ECO:0007669"/>
    <property type="project" value="TreeGrafter"/>
</dbReference>
<keyword evidence="11" id="KW-0812">Transmembrane</keyword>
<dbReference type="SUPFAM" id="SSF56399">
    <property type="entry name" value="ADP-ribosylation"/>
    <property type="match status" value="1"/>
</dbReference>
<evidence type="ECO:0000256" key="2">
    <source>
        <dbReference type="ARBA" id="ARBA00022676"/>
    </source>
</evidence>
<evidence type="ECO:0000256" key="1">
    <source>
        <dbReference type="ARBA" id="ARBA00009558"/>
    </source>
</evidence>
<comment type="catalytic activity">
    <reaction evidence="9 10">
        <text>L-arginyl-[protein] + NAD(+) = N(omega)-(ADP-D-ribosyl)-L-arginyl-[protein] + nicotinamide + H(+)</text>
        <dbReference type="Rhea" id="RHEA:19149"/>
        <dbReference type="Rhea" id="RHEA-COMP:10532"/>
        <dbReference type="Rhea" id="RHEA-COMP:15087"/>
        <dbReference type="ChEBI" id="CHEBI:15378"/>
        <dbReference type="ChEBI" id="CHEBI:17154"/>
        <dbReference type="ChEBI" id="CHEBI:29965"/>
        <dbReference type="ChEBI" id="CHEBI:57540"/>
        <dbReference type="ChEBI" id="CHEBI:142554"/>
        <dbReference type="EC" id="2.4.2.31"/>
    </reaction>
</comment>
<dbReference type="GO" id="GO:0016779">
    <property type="term" value="F:nucleotidyltransferase activity"/>
    <property type="evidence" value="ECO:0007669"/>
    <property type="project" value="UniProtKB-KW"/>
</dbReference>
<dbReference type="Proteomes" id="UP001479290">
    <property type="component" value="Unassembled WGS sequence"/>
</dbReference>
<dbReference type="EMBL" id="JAWDJR010000003">
    <property type="protein sequence ID" value="KAK9978587.1"/>
    <property type="molecule type" value="Genomic_DNA"/>
</dbReference>
<evidence type="ECO:0000256" key="4">
    <source>
        <dbReference type="ARBA" id="ARBA00022695"/>
    </source>
</evidence>
<dbReference type="AlphaFoldDB" id="A0AAW2AZ62"/>
<protein>
    <recommendedName>
        <fullName evidence="10">NAD(P)(+)--arginine ADP-ribosyltransferase</fullName>
        <ecNumber evidence="10">2.4.2.31</ecNumber>
    </recommendedName>
    <alternativeName>
        <fullName evidence="10">Mono(ADP-ribosyl)transferase</fullName>
    </alternativeName>
</protein>
<comment type="similarity">
    <text evidence="1 10">Belongs to the Arg-specific ADP-ribosyltransferase family.</text>
</comment>
<evidence type="ECO:0000313" key="13">
    <source>
        <dbReference type="EMBL" id="KAK9978587.1"/>
    </source>
</evidence>
<accession>A0AAW2AZ62</accession>
<reference evidence="13 14" key="1">
    <citation type="submission" date="2024-05" db="EMBL/GenBank/DDBJ databases">
        <title>A high-quality chromosomal-level genome assembly of Topmouth culter (Culter alburnus).</title>
        <authorList>
            <person name="Zhao H."/>
        </authorList>
    </citation>
    <scope>NUCLEOTIDE SEQUENCE [LARGE SCALE GENOMIC DNA]</scope>
    <source>
        <strain evidence="13">CATC2023</strain>
        <tissue evidence="13">Muscle</tissue>
    </source>
</reference>
<gene>
    <name evidence="13" type="ORF">ABG768_020332</name>
</gene>
<evidence type="ECO:0000256" key="3">
    <source>
        <dbReference type="ARBA" id="ARBA00022679"/>
    </source>
</evidence>